<reference evidence="1" key="2">
    <citation type="journal article" date="2015" name="Data Brief">
        <title>Shoot transcriptome of the giant reed, Arundo donax.</title>
        <authorList>
            <person name="Barrero R.A."/>
            <person name="Guerrero F.D."/>
            <person name="Moolhuijzen P."/>
            <person name="Goolsby J.A."/>
            <person name="Tidwell J."/>
            <person name="Bellgard S.E."/>
            <person name="Bellgard M.I."/>
        </authorList>
    </citation>
    <scope>NUCLEOTIDE SEQUENCE</scope>
    <source>
        <tissue evidence="1">Shoot tissue taken approximately 20 cm above the soil surface</tissue>
    </source>
</reference>
<reference evidence="1" key="1">
    <citation type="submission" date="2014-09" db="EMBL/GenBank/DDBJ databases">
        <authorList>
            <person name="Magalhaes I.L.F."/>
            <person name="Oliveira U."/>
            <person name="Santos F.R."/>
            <person name="Vidigal T.H.D.A."/>
            <person name="Brescovit A.D."/>
            <person name="Santos A.J."/>
        </authorList>
    </citation>
    <scope>NUCLEOTIDE SEQUENCE</scope>
    <source>
        <tissue evidence="1">Shoot tissue taken approximately 20 cm above the soil surface</tissue>
    </source>
</reference>
<dbReference type="AlphaFoldDB" id="A0A0A9H2B0"/>
<protein>
    <submittedName>
        <fullName evidence="1">Uncharacterized protein</fullName>
    </submittedName>
</protein>
<organism evidence="1">
    <name type="scientific">Arundo donax</name>
    <name type="common">Giant reed</name>
    <name type="synonym">Donax arundinaceus</name>
    <dbReference type="NCBI Taxonomy" id="35708"/>
    <lineage>
        <taxon>Eukaryota</taxon>
        <taxon>Viridiplantae</taxon>
        <taxon>Streptophyta</taxon>
        <taxon>Embryophyta</taxon>
        <taxon>Tracheophyta</taxon>
        <taxon>Spermatophyta</taxon>
        <taxon>Magnoliopsida</taxon>
        <taxon>Liliopsida</taxon>
        <taxon>Poales</taxon>
        <taxon>Poaceae</taxon>
        <taxon>PACMAD clade</taxon>
        <taxon>Arundinoideae</taxon>
        <taxon>Arundineae</taxon>
        <taxon>Arundo</taxon>
    </lineage>
</organism>
<dbReference type="EMBL" id="GBRH01167962">
    <property type="protein sequence ID" value="JAE29934.1"/>
    <property type="molecule type" value="Transcribed_RNA"/>
</dbReference>
<name>A0A0A9H2B0_ARUDO</name>
<sequence length="31" mass="3139">MESIDGGAMSVAASCGYTQEACSRLAILESS</sequence>
<proteinExistence type="predicted"/>
<evidence type="ECO:0000313" key="1">
    <source>
        <dbReference type="EMBL" id="JAE29934.1"/>
    </source>
</evidence>
<accession>A0A0A9H2B0</accession>